<protein>
    <submittedName>
        <fullName evidence="4">Uncharacterized protein</fullName>
    </submittedName>
</protein>
<dbReference type="InterPro" id="IPR026046">
    <property type="entry name" value="UBIAD1"/>
</dbReference>
<feature type="region of interest" description="Disordered" evidence="2">
    <location>
        <begin position="1"/>
        <end position="33"/>
    </location>
</feature>
<dbReference type="GO" id="GO:0042371">
    <property type="term" value="P:vitamin K biosynthetic process"/>
    <property type="evidence" value="ECO:0007669"/>
    <property type="project" value="TreeGrafter"/>
</dbReference>
<organism evidence="4 5">
    <name type="scientific">Aphanomyces astaci</name>
    <name type="common">Crayfish plague agent</name>
    <dbReference type="NCBI Taxonomy" id="112090"/>
    <lineage>
        <taxon>Eukaryota</taxon>
        <taxon>Sar</taxon>
        <taxon>Stramenopiles</taxon>
        <taxon>Oomycota</taxon>
        <taxon>Saprolegniomycetes</taxon>
        <taxon>Saprolegniales</taxon>
        <taxon>Verrucalvaceae</taxon>
        <taxon>Aphanomyces</taxon>
    </lineage>
</organism>
<evidence type="ECO:0000256" key="3">
    <source>
        <dbReference type="SAM" id="Phobius"/>
    </source>
</evidence>
<feature type="transmembrane region" description="Helical" evidence="3">
    <location>
        <begin position="216"/>
        <end position="249"/>
    </location>
</feature>
<dbReference type="PANTHER" id="PTHR13929:SF0">
    <property type="entry name" value="UBIA PRENYLTRANSFERASE DOMAIN-CONTAINING PROTEIN 1"/>
    <property type="match status" value="1"/>
</dbReference>
<name>A0A3R7WX11_APHAT</name>
<dbReference type="AlphaFoldDB" id="A0A3R7WX11"/>
<evidence type="ECO:0000256" key="2">
    <source>
        <dbReference type="SAM" id="MobiDB-lite"/>
    </source>
</evidence>
<sequence length="305" mass="32881">MNSYHIPSSGSMGKQSSSVGDGGGGGGAVSSSATEKRTWREDFGVFVRFCRLRYLAYSVLVHLMGAMAALADDKVDVTEFNAVAFVKVQLILWWVHVVTHWSNDYYDLGADSLNTKRGTYNGGSGVLVDGLITPAFAYYGAWIGTIVAAGYVALLNAIDTESPFRGYWPLRPVMPLLALQQFARMIIMNAPDIDSDLVAGKLTFTARVGLRRASTLYTLVQVIVSGLPPILVANGWMSVPVAIAFAVVAPQGWAIANDLHRNNIAKLPFMGTLHVASQAASLLVAISCLAYQRSSPHHHGQHGRD</sequence>
<keyword evidence="3" id="KW-1133">Transmembrane helix</keyword>
<dbReference type="Proteomes" id="UP000284702">
    <property type="component" value="Unassembled WGS sequence"/>
</dbReference>
<keyword evidence="3" id="KW-0472">Membrane</keyword>
<dbReference type="CDD" id="cd13962">
    <property type="entry name" value="PT_UbiA_UBIAD1"/>
    <property type="match status" value="1"/>
</dbReference>
<dbReference type="PANTHER" id="PTHR13929">
    <property type="entry name" value="1,4-DIHYDROXY-2-NAPHTHOATE OCTAPRENYLTRANSFERASE"/>
    <property type="match status" value="1"/>
</dbReference>
<feature type="transmembrane region" description="Helical" evidence="3">
    <location>
        <begin position="136"/>
        <end position="158"/>
    </location>
</feature>
<accession>A0A3R7WX11</accession>
<evidence type="ECO:0000313" key="5">
    <source>
        <dbReference type="Proteomes" id="UP000284702"/>
    </source>
</evidence>
<reference evidence="4" key="1">
    <citation type="submission" date="2018-07" db="EMBL/GenBank/DDBJ databases">
        <title>Annotation of Aphanomyces astaci genome assembly.</title>
        <authorList>
            <person name="Studholme D.J."/>
        </authorList>
    </citation>
    <scope>NUCLEOTIDE SEQUENCE [LARGE SCALE GENOMIC DNA]</scope>
    <source>
        <strain evidence="4">Pc</strain>
    </source>
</reference>
<dbReference type="EMBL" id="MZMZ02003941">
    <property type="protein sequence ID" value="RQM20320.1"/>
    <property type="molecule type" value="Genomic_DNA"/>
</dbReference>
<gene>
    <name evidence="4" type="ORF">B5M09_010719</name>
</gene>
<evidence type="ECO:0000256" key="1">
    <source>
        <dbReference type="ARBA" id="ARBA00022679"/>
    </source>
</evidence>
<proteinExistence type="predicted"/>
<keyword evidence="1" id="KW-0808">Transferase</keyword>
<dbReference type="GO" id="GO:0009234">
    <property type="term" value="P:menaquinone biosynthetic process"/>
    <property type="evidence" value="ECO:0007669"/>
    <property type="project" value="TreeGrafter"/>
</dbReference>
<comment type="caution">
    <text evidence="4">The sequence shown here is derived from an EMBL/GenBank/DDBJ whole genome shotgun (WGS) entry which is preliminary data.</text>
</comment>
<keyword evidence="5" id="KW-1185">Reference proteome</keyword>
<keyword evidence="3" id="KW-0812">Transmembrane</keyword>
<dbReference type="GO" id="GO:0004659">
    <property type="term" value="F:prenyltransferase activity"/>
    <property type="evidence" value="ECO:0007669"/>
    <property type="project" value="InterPro"/>
</dbReference>
<feature type="compositionally biased region" description="Low complexity" evidence="2">
    <location>
        <begin position="8"/>
        <end position="19"/>
    </location>
</feature>
<feature type="transmembrane region" description="Helical" evidence="3">
    <location>
        <begin position="269"/>
        <end position="291"/>
    </location>
</feature>
<feature type="transmembrane region" description="Helical" evidence="3">
    <location>
        <begin position="54"/>
        <end position="71"/>
    </location>
</feature>
<evidence type="ECO:0000313" key="4">
    <source>
        <dbReference type="EMBL" id="RQM20320.1"/>
    </source>
</evidence>